<feature type="compositionally biased region" description="Polar residues" evidence="1">
    <location>
        <begin position="143"/>
        <end position="155"/>
    </location>
</feature>
<organism evidence="2">
    <name type="scientific">freshwater metagenome</name>
    <dbReference type="NCBI Taxonomy" id="449393"/>
    <lineage>
        <taxon>unclassified sequences</taxon>
        <taxon>metagenomes</taxon>
        <taxon>ecological metagenomes</taxon>
    </lineage>
</organism>
<evidence type="ECO:0000313" key="2">
    <source>
        <dbReference type="EMBL" id="CAB4748949.1"/>
    </source>
</evidence>
<feature type="region of interest" description="Disordered" evidence="1">
    <location>
        <begin position="129"/>
        <end position="167"/>
    </location>
</feature>
<protein>
    <submittedName>
        <fullName evidence="2">Unannotated protein</fullName>
    </submittedName>
</protein>
<sequence length="167" mass="18142">MLIDDLSTHALQAIDMHVEASGADVVATRKRDVGSTTAGEQRSEHADRGTHLADEVVIGAMLELLRNGDVDGACPVAVVDLTAQPAQQLGHDLDIEDVGHRSKGRRADGEERRSHELEHRVLGTRHGDLTRQACSPDDVQHLHGSNRTSQRTNPHPLTPNWPRIGAS</sequence>
<gene>
    <name evidence="2" type="ORF">UFOPK2810_00747</name>
</gene>
<feature type="region of interest" description="Disordered" evidence="1">
    <location>
        <begin position="29"/>
        <end position="48"/>
    </location>
</feature>
<dbReference type="EMBL" id="CAEZYZ010000108">
    <property type="protein sequence ID" value="CAB4748949.1"/>
    <property type="molecule type" value="Genomic_DNA"/>
</dbReference>
<reference evidence="2" key="1">
    <citation type="submission" date="2020-05" db="EMBL/GenBank/DDBJ databases">
        <authorList>
            <person name="Chiriac C."/>
            <person name="Salcher M."/>
            <person name="Ghai R."/>
            <person name="Kavagutti S V."/>
        </authorList>
    </citation>
    <scope>NUCLEOTIDE SEQUENCE</scope>
</reference>
<name>A0A6J6TRN0_9ZZZZ</name>
<accession>A0A6J6TRN0</accession>
<evidence type="ECO:0000256" key="1">
    <source>
        <dbReference type="SAM" id="MobiDB-lite"/>
    </source>
</evidence>
<dbReference type="AlphaFoldDB" id="A0A6J6TRN0"/>
<feature type="region of interest" description="Disordered" evidence="1">
    <location>
        <begin position="97"/>
        <end position="116"/>
    </location>
</feature>
<proteinExistence type="predicted"/>